<evidence type="ECO:0000259" key="1">
    <source>
        <dbReference type="Pfam" id="PF15919"/>
    </source>
</evidence>
<dbReference type="InterPro" id="IPR031807">
    <property type="entry name" value="HicB-like"/>
</dbReference>
<dbReference type="Proteomes" id="UP000199206">
    <property type="component" value="Unassembled WGS sequence"/>
</dbReference>
<protein>
    <submittedName>
        <fullName evidence="2">Predicted nuclease of the RNAse H fold, HicB family</fullName>
    </submittedName>
</protein>
<name>A0A1H8H5P6_9SPHN</name>
<sequence>MPAVYYPAMIDRSADGFGVTFPDFDGLVAHGASIGAACIQAEQALALHLEGMIRDKDDIPAPSDLESIEMVEGADDVARVMVRADIPVKVERVLVSIDANLLRSIDAVAPNRSAFIAEAARARLPHRPGSPPTQAALIMRPPHPDSRYANLGNLMFLVPNDGRFKVGDIVQISAQPEKPEYGPAAADFAIRIVQYRHSVGLKFSPPRDESLPKLDGYHEVTIYAEYCEPEQD</sequence>
<dbReference type="EMBL" id="FOCF01000008">
    <property type="protein sequence ID" value="SEN51047.1"/>
    <property type="molecule type" value="Genomic_DNA"/>
</dbReference>
<evidence type="ECO:0000313" key="3">
    <source>
        <dbReference type="Proteomes" id="UP000199206"/>
    </source>
</evidence>
<evidence type="ECO:0000313" key="2">
    <source>
        <dbReference type="EMBL" id="SEN51047.1"/>
    </source>
</evidence>
<reference evidence="3" key="1">
    <citation type="submission" date="2016-10" db="EMBL/GenBank/DDBJ databases">
        <authorList>
            <person name="Varghese N."/>
            <person name="Submissions S."/>
        </authorList>
    </citation>
    <scope>NUCLEOTIDE SEQUENCE [LARGE SCALE GENOMIC DNA]</scope>
    <source>
        <strain evidence="3">S6-262</strain>
    </source>
</reference>
<proteinExistence type="predicted"/>
<dbReference type="SUPFAM" id="SSF143100">
    <property type="entry name" value="TTHA1013/TTHA0281-like"/>
    <property type="match status" value="1"/>
</dbReference>
<dbReference type="InterPro" id="IPR035069">
    <property type="entry name" value="TTHA1013/TTHA0281-like"/>
</dbReference>
<dbReference type="RefSeq" id="WP_093666459.1">
    <property type="nucleotide sequence ID" value="NZ_FOCF01000008.1"/>
</dbReference>
<dbReference type="Gene3D" id="3.30.160.250">
    <property type="match status" value="1"/>
</dbReference>
<dbReference type="Pfam" id="PF15919">
    <property type="entry name" value="HicB_lk_antitox"/>
    <property type="match status" value="1"/>
</dbReference>
<keyword evidence="3" id="KW-1185">Reference proteome</keyword>
<dbReference type="AlphaFoldDB" id="A0A1H8H5P6"/>
<organism evidence="2 3">
    <name type="scientific">Sphingomonas gellani</name>
    <dbReference type="NCBI Taxonomy" id="1166340"/>
    <lineage>
        <taxon>Bacteria</taxon>
        <taxon>Pseudomonadati</taxon>
        <taxon>Pseudomonadota</taxon>
        <taxon>Alphaproteobacteria</taxon>
        <taxon>Sphingomonadales</taxon>
        <taxon>Sphingomonadaceae</taxon>
        <taxon>Sphingomonas</taxon>
    </lineage>
</organism>
<feature type="domain" description="HicB-like antitoxin of toxin-antitoxin system" evidence="1">
    <location>
        <begin position="6"/>
        <end position="120"/>
    </location>
</feature>
<dbReference type="OrthoDB" id="9807959at2"/>
<dbReference type="CDD" id="cd22231">
    <property type="entry name" value="RHH_NikR_HicB-like"/>
    <property type="match status" value="1"/>
</dbReference>
<accession>A0A1H8H5P6</accession>
<gene>
    <name evidence="2" type="ORF">SAMN05192583_2928</name>
</gene>